<accession>A0ABD3QPJ1</accession>
<organism evidence="2 3">
    <name type="scientific">Cyclotella atomus</name>
    <dbReference type="NCBI Taxonomy" id="382360"/>
    <lineage>
        <taxon>Eukaryota</taxon>
        <taxon>Sar</taxon>
        <taxon>Stramenopiles</taxon>
        <taxon>Ochrophyta</taxon>
        <taxon>Bacillariophyta</taxon>
        <taxon>Coscinodiscophyceae</taxon>
        <taxon>Thalassiosirophycidae</taxon>
        <taxon>Stephanodiscales</taxon>
        <taxon>Stephanodiscaceae</taxon>
        <taxon>Cyclotella</taxon>
    </lineage>
</organism>
<reference evidence="2 3" key="1">
    <citation type="submission" date="2024-10" db="EMBL/GenBank/DDBJ databases">
        <title>Updated reference genomes for cyclostephanoid diatoms.</title>
        <authorList>
            <person name="Roberts W.R."/>
            <person name="Alverson A.J."/>
        </authorList>
    </citation>
    <scope>NUCLEOTIDE SEQUENCE [LARGE SCALE GENOMIC DNA]</scope>
    <source>
        <strain evidence="2 3">AJA010-31</strain>
    </source>
</reference>
<dbReference type="EMBL" id="JALLPJ020000111">
    <property type="protein sequence ID" value="KAL3802130.1"/>
    <property type="molecule type" value="Genomic_DNA"/>
</dbReference>
<comment type="caution">
    <text evidence="2">The sequence shown here is derived from an EMBL/GenBank/DDBJ whole genome shotgun (WGS) entry which is preliminary data.</text>
</comment>
<feature type="region of interest" description="Disordered" evidence="1">
    <location>
        <begin position="1"/>
        <end position="35"/>
    </location>
</feature>
<evidence type="ECO:0000313" key="3">
    <source>
        <dbReference type="Proteomes" id="UP001530400"/>
    </source>
</evidence>
<dbReference type="Proteomes" id="UP001530400">
    <property type="component" value="Unassembled WGS sequence"/>
</dbReference>
<protein>
    <submittedName>
        <fullName evidence="2">Uncharacterized protein</fullName>
    </submittedName>
</protein>
<sequence>MRKSQPAKMKDQDVSNQSADEAASRSPDDVEIKTGEAAVSNSDVHQSIIHSMNQVPKFSEEWFKLKEQEISLRIRLAGELDEEEASEKVDKVDNVEATDLLDSDDELDSGSNKKVEAIADEAAKSHWSL</sequence>
<dbReference type="AlphaFoldDB" id="A0ABD3QPJ1"/>
<evidence type="ECO:0000313" key="2">
    <source>
        <dbReference type="EMBL" id="KAL3802130.1"/>
    </source>
</evidence>
<name>A0ABD3QPJ1_9STRA</name>
<proteinExistence type="predicted"/>
<keyword evidence="3" id="KW-1185">Reference proteome</keyword>
<gene>
    <name evidence="2" type="ORF">ACHAWO_004223</name>
</gene>
<feature type="compositionally biased region" description="Basic and acidic residues" evidence="1">
    <location>
        <begin position="22"/>
        <end position="34"/>
    </location>
</feature>
<evidence type="ECO:0000256" key="1">
    <source>
        <dbReference type="SAM" id="MobiDB-lite"/>
    </source>
</evidence>